<dbReference type="eggNOG" id="COG1395">
    <property type="taxonomic scope" value="Bacteria"/>
</dbReference>
<dbReference type="AlphaFoldDB" id="E6VFJ4"/>
<dbReference type="Pfam" id="PF01381">
    <property type="entry name" value="HTH_3"/>
    <property type="match status" value="1"/>
</dbReference>
<dbReference type="InterPro" id="IPR010982">
    <property type="entry name" value="Lambda_DNA-bd_dom_sf"/>
</dbReference>
<dbReference type="STRING" id="652103.Rpdx1_2495"/>
<dbReference type="InterPro" id="IPR001387">
    <property type="entry name" value="Cro/C1-type_HTH"/>
</dbReference>
<name>E6VFJ4_RHOPX</name>
<dbReference type="Proteomes" id="UP000001402">
    <property type="component" value="Chromosome"/>
</dbReference>
<dbReference type="Gene3D" id="1.10.260.40">
    <property type="entry name" value="lambda repressor-like DNA-binding domains"/>
    <property type="match status" value="1"/>
</dbReference>
<dbReference type="SMART" id="SM00530">
    <property type="entry name" value="HTH_XRE"/>
    <property type="match status" value="1"/>
</dbReference>
<dbReference type="EMBL" id="CP002418">
    <property type="protein sequence ID" value="ADU44086.1"/>
    <property type="molecule type" value="Genomic_DNA"/>
</dbReference>
<proteinExistence type="predicted"/>
<sequence>MTSPIEKPAAAGLPRATKDRIATIRYIDSRIAARLRVARIEAGLSQEKTAEALGLSFQQVQKYESGKNRISPGKLAVLAALYGKPIASFYHELEQPPATTSRDLVERVLESRTGRRMVLGFLGCGDDDQVVAADVVERFACRAARQLAQAAE</sequence>
<dbReference type="BioCyc" id="RPAL652103:RPDX1_RS24900-MONOMER"/>
<dbReference type="KEGG" id="rpx:Rpdx1_2495"/>
<dbReference type="PROSITE" id="PS50943">
    <property type="entry name" value="HTH_CROC1"/>
    <property type="match status" value="1"/>
</dbReference>
<organism evidence="2 3">
    <name type="scientific">Rhodopseudomonas palustris (strain DX-1)</name>
    <dbReference type="NCBI Taxonomy" id="652103"/>
    <lineage>
        <taxon>Bacteria</taxon>
        <taxon>Pseudomonadati</taxon>
        <taxon>Pseudomonadota</taxon>
        <taxon>Alphaproteobacteria</taxon>
        <taxon>Hyphomicrobiales</taxon>
        <taxon>Nitrobacteraceae</taxon>
        <taxon>Rhodopseudomonas</taxon>
    </lineage>
</organism>
<evidence type="ECO:0000313" key="3">
    <source>
        <dbReference type="Proteomes" id="UP000001402"/>
    </source>
</evidence>
<feature type="domain" description="HTH cro/C1-type" evidence="1">
    <location>
        <begin position="35"/>
        <end position="89"/>
    </location>
</feature>
<dbReference type="CDD" id="cd00093">
    <property type="entry name" value="HTH_XRE"/>
    <property type="match status" value="1"/>
</dbReference>
<gene>
    <name evidence="2" type="ordered locus">Rpdx1_2495</name>
</gene>
<accession>E6VFJ4</accession>
<reference evidence="2" key="1">
    <citation type="submission" date="2010-12" db="EMBL/GenBank/DDBJ databases">
        <title>Complete sequence of Rhodopseudomonas palustris DX-1.</title>
        <authorList>
            <consortium name="US DOE Joint Genome Institute"/>
            <person name="Lucas S."/>
            <person name="Copeland A."/>
            <person name="Lapidus A."/>
            <person name="Cheng J.-F."/>
            <person name="Goodwin L."/>
            <person name="Pitluck S."/>
            <person name="Misra M."/>
            <person name="Chertkov O."/>
            <person name="Detter J.C."/>
            <person name="Han C."/>
            <person name="Tapia R."/>
            <person name="Land M."/>
            <person name="Hauser L."/>
            <person name="Kyrpides N."/>
            <person name="Ivanova N."/>
            <person name="Ovchinnikova G."/>
            <person name="Logan B."/>
            <person name="Oda Y."/>
            <person name="Harwood C."/>
            <person name="Woyke T."/>
        </authorList>
    </citation>
    <scope>NUCLEOTIDE SEQUENCE [LARGE SCALE GENOMIC DNA]</scope>
    <source>
        <strain evidence="2">DX-1</strain>
    </source>
</reference>
<dbReference type="HOGENOM" id="CLU_1720943_0_0_5"/>
<dbReference type="OrthoDB" id="8404757at2"/>
<dbReference type="GO" id="GO:0003677">
    <property type="term" value="F:DNA binding"/>
    <property type="evidence" value="ECO:0007669"/>
    <property type="project" value="InterPro"/>
</dbReference>
<dbReference type="SUPFAM" id="SSF47413">
    <property type="entry name" value="lambda repressor-like DNA-binding domains"/>
    <property type="match status" value="1"/>
</dbReference>
<evidence type="ECO:0000259" key="1">
    <source>
        <dbReference type="PROSITE" id="PS50943"/>
    </source>
</evidence>
<protein>
    <submittedName>
        <fullName evidence="2">Helix-turn-helix domain protein</fullName>
    </submittedName>
</protein>
<evidence type="ECO:0000313" key="2">
    <source>
        <dbReference type="EMBL" id="ADU44086.1"/>
    </source>
</evidence>